<evidence type="ECO:0000313" key="8">
    <source>
        <dbReference type="Proteomes" id="UP000672027"/>
    </source>
</evidence>
<protein>
    <submittedName>
        <fullName evidence="7">OmpA family protein</fullName>
    </submittedName>
</protein>
<feature type="signal peptide" evidence="5">
    <location>
        <begin position="1"/>
        <end position="25"/>
    </location>
</feature>
<dbReference type="InterPro" id="IPR006665">
    <property type="entry name" value="OmpA-like"/>
</dbReference>
<evidence type="ECO:0000256" key="3">
    <source>
        <dbReference type="ARBA" id="ARBA00023237"/>
    </source>
</evidence>
<dbReference type="PROSITE" id="PS51123">
    <property type="entry name" value="OMPA_2"/>
    <property type="match status" value="1"/>
</dbReference>
<dbReference type="Gene3D" id="3.30.1330.60">
    <property type="entry name" value="OmpA-like domain"/>
    <property type="match status" value="1"/>
</dbReference>
<dbReference type="Proteomes" id="UP000672027">
    <property type="component" value="Chromosome"/>
</dbReference>
<dbReference type="Gene3D" id="2.60.40.10">
    <property type="entry name" value="Immunoglobulins"/>
    <property type="match status" value="1"/>
</dbReference>
<dbReference type="InterPro" id="IPR013783">
    <property type="entry name" value="Ig-like_fold"/>
</dbReference>
<keyword evidence="5" id="KW-0732">Signal</keyword>
<dbReference type="EMBL" id="CP072800">
    <property type="protein sequence ID" value="QTR50030.1"/>
    <property type="molecule type" value="Genomic_DNA"/>
</dbReference>
<name>A0ABX7X2D4_9GAMM</name>
<dbReference type="Pfam" id="PF00691">
    <property type="entry name" value="OmpA"/>
    <property type="match status" value="1"/>
</dbReference>
<keyword evidence="3" id="KW-0998">Cell outer membrane</keyword>
<dbReference type="InterPro" id="IPR006664">
    <property type="entry name" value="OMP_bac"/>
</dbReference>
<accession>A0ABX7X2D4</accession>
<evidence type="ECO:0000256" key="2">
    <source>
        <dbReference type="ARBA" id="ARBA00023136"/>
    </source>
</evidence>
<dbReference type="PANTHER" id="PTHR30329:SF21">
    <property type="entry name" value="LIPOPROTEIN YIAD-RELATED"/>
    <property type="match status" value="1"/>
</dbReference>
<keyword evidence="8" id="KW-1185">Reference proteome</keyword>
<dbReference type="RefSeq" id="WP_210226845.1">
    <property type="nucleotide sequence ID" value="NZ_CP072800.1"/>
</dbReference>
<gene>
    <name evidence="7" type="ORF">J8380_00085</name>
</gene>
<feature type="chain" id="PRO_5046995534" evidence="5">
    <location>
        <begin position="26"/>
        <end position="873"/>
    </location>
</feature>
<dbReference type="Pfam" id="PF17963">
    <property type="entry name" value="Big_9"/>
    <property type="match status" value="2"/>
</dbReference>
<evidence type="ECO:0000259" key="6">
    <source>
        <dbReference type="PROSITE" id="PS51123"/>
    </source>
</evidence>
<dbReference type="InterPro" id="IPR036737">
    <property type="entry name" value="OmpA-like_sf"/>
</dbReference>
<evidence type="ECO:0000256" key="4">
    <source>
        <dbReference type="PROSITE-ProRule" id="PRU00473"/>
    </source>
</evidence>
<dbReference type="PRINTS" id="PR01021">
    <property type="entry name" value="OMPADOMAIN"/>
</dbReference>
<proteinExistence type="predicted"/>
<keyword evidence="2 4" id="KW-0472">Membrane</keyword>
<comment type="subcellular location">
    <subcellularLocation>
        <location evidence="1">Cell outer membrane</location>
    </subcellularLocation>
</comment>
<dbReference type="SUPFAM" id="SSF103088">
    <property type="entry name" value="OmpA-like"/>
    <property type="match status" value="1"/>
</dbReference>
<evidence type="ECO:0000256" key="5">
    <source>
        <dbReference type="SAM" id="SignalP"/>
    </source>
</evidence>
<sequence>MNNKYFQLSSRALLPLLFCSATVLAGDGGVDAPYGHIPPPQNALTFENEQIADVSCDSGDPSRGECANVASAAAAAPDSMRQAKQLSNESDGFIEDATATGAPSLNTGYVGGNTRIGIGIDSEFKGKADLSHVFTETEDTAVIGQGYIGVNPKKDDNKGHITGAGAKLNYHWVSKDEAGQATHVNKVFGAYDQNGSSDKDGKQAKKVTVGYGQERENMFWSGSVMKGLSDKFDTGQKDKHGNTIYEKGYDWGVGGRLGTFIADQQMRVQGGLDYEWGTENAANESKAKQVTLTGGVEKFFPDSPHSVNANVDVYKKSGGYVEGDQKAEVRGGVGYRYDLASEAGIWQADKMYRRVRTEIPGEEIKQPPKVERKLVKHTMELEADSFFKVDSAKLTAEAQERMNSVMAKMRECGYEGNVRITGNTCDIGSTAHNQKLSERRASSVREFLIKHGFPADTLLAQGLGESSPKYPNTPAERHKNRRVDVEYVCYQNEYKDKVVQEGGVTRTDPKVVWKQELIPTPPLWVRQGLRNVADHKQRVDTYKTTAGGEAKVCGAPVAKDDGEFSVVKGNTKILDLLNNDEICDPATKITQVMCGTEDVSPSITSDGKDFTVNTGDTTDVGTKQCTYTITDSKGNTSSANFSVTVTAANTGTAPIAKDDVYSIAITVGNVLEDNGNGADEDPNGDATTLQVSVANPTSSLGGTIVMQPNGSFTFDHNDNVGDHVFTYTITDEEGLTATATITIPVLASDVSNPSGGSCPVDTNKTGSLTYQYRNTAPLDVKTIDVTSFLTDGKTASDIESVSFSENSTVTSEGVYSSSQNGSLHAGNANISGSTITFTPSAATYCATALKTFYIKLKDCDTPIKVDFTFLANP</sequence>
<dbReference type="PANTHER" id="PTHR30329">
    <property type="entry name" value="STATOR ELEMENT OF FLAGELLAR MOTOR COMPLEX"/>
    <property type="match status" value="1"/>
</dbReference>
<reference evidence="7 8" key="1">
    <citation type="submission" date="2021-04" db="EMBL/GenBank/DDBJ databases">
        <title>Genomics, taxonomy and metabolism of representatives of sulfur bacteria of the genus Thiothrix: Thiothrix fructosivorans QT, Thiothrix unzii A1T and three new species, Thiothrix subterranea sp. nov., Thiothrix litoralis sp. nov. and 'Candidatus Thiothrix anitrata' sp. nov.</title>
        <authorList>
            <person name="Ravin N.V."/>
            <person name="Smolyakov D."/>
            <person name="Rudenko T.S."/>
            <person name="Mardanov A.V."/>
            <person name="Beletsky A.V."/>
            <person name="Markov N.D."/>
            <person name="Fomenkov A.I."/>
            <person name="Roberts R.J."/>
            <person name="Karnachuk O.V."/>
            <person name="Novikov A."/>
            <person name="Grabovich M.Y."/>
        </authorList>
    </citation>
    <scope>NUCLEOTIDE SEQUENCE [LARGE SCALE GENOMIC DNA]</scope>
    <source>
        <strain evidence="7 8">A52</strain>
    </source>
</reference>
<feature type="domain" description="OmpA-like" evidence="6">
    <location>
        <begin position="374"/>
        <end position="491"/>
    </location>
</feature>
<evidence type="ECO:0000256" key="1">
    <source>
        <dbReference type="ARBA" id="ARBA00004442"/>
    </source>
</evidence>
<dbReference type="CDD" id="cd07185">
    <property type="entry name" value="OmpA_C-like"/>
    <property type="match status" value="1"/>
</dbReference>
<evidence type="ECO:0000313" key="7">
    <source>
        <dbReference type="EMBL" id="QTR50030.1"/>
    </source>
</evidence>
<organism evidence="7 8">
    <name type="scientific">Candidatus Thiothrix anitrata</name>
    <dbReference type="NCBI Taxonomy" id="2823902"/>
    <lineage>
        <taxon>Bacteria</taxon>
        <taxon>Pseudomonadati</taxon>
        <taxon>Pseudomonadota</taxon>
        <taxon>Gammaproteobacteria</taxon>
        <taxon>Thiotrichales</taxon>
        <taxon>Thiotrichaceae</taxon>
        <taxon>Thiothrix</taxon>
    </lineage>
</organism>
<dbReference type="InterPro" id="IPR050330">
    <property type="entry name" value="Bact_OuterMem_StrucFunc"/>
</dbReference>